<accession>A0ACC1TQ62</accession>
<dbReference type="EMBL" id="MU795366">
    <property type="protein sequence ID" value="KAJ3806900.1"/>
    <property type="molecule type" value="Genomic_DNA"/>
</dbReference>
<gene>
    <name evidence="1" type="ORF">F5876DRAFT_80245</name>
</gene>
<name>A0ACC1TQ62_9AGAR</name>
<organism evidence="1 2">
    <name type="scientific">Lentinula aff. lateritia</name>
    <dbReference type="NCBI Taxonomy" id="2804960"/>
    <lineage>
        <taxon>Eukaryota</taxon>
        <taxon>Fungi</taxon>
        <taxon>Dikarya</taxon>
        <taxon>Basidiomycota</taxon>
        <taxon>Agaricomycotina</taxon>
        <taxon>Agaricomycetes</taxon>
        <taxon>Agaricomycetidae</taxon>
        <taxon>Agaricales</taxon>
        <taxon>Marasmiineae</taxon>
        <taxon>Omphalotaceae</taxon>
        <taxon>Lentinula</taxon>
    </lineage>
</organism>
<reference evidence="1" key="1">
    <citation type="submission" date="2022-09" db="EMBL/GenBank/DDBJ databases">
        <title>A Global Phylogenomic Analysis of the Shiitake Genus Lentinula.</title>
        <authorList>
            <consortium name="DOE Joint Genome Institute"/>
            <person name="Sierra-Patev S."/>
            <person name="Min B."/>
            <person name="Naranjo-Ortiz M."/>
            <person name="Looney B."/>
            <person name="Konkel Z."/>
            <person name="Slot J.C."/>
            <person name="Sakamoto Y."/>
            <person name="Steenwyk J.L."/>
            <person name="Rokas A."/>
            <person name="Carro J."/>
            <person name="Camarero S."/>
            <person name="Ferreira P."/>
            <person name="Molpeceres G."/>
            <person name="Ruiz-Duenas F.J."/>
            <person name="Serrano A."/>
            <person name="Henrissat B."/>
            <person name="Drula E."/>
            <person name="Hughes K.W."/>
            <person name="Mata J.L."/>
            <person name="Ishikawa N.K."/>
            <person name="Vargas-Isla R."/>
            <person name="Ushijima S."/>
            <person name="Smith C.A."/>
            <person name="Ahrendt S."/>
            <person name="Andreopoulos W."/>
            <person name="He G."/>
            <person name="Labutti K."/>
            <person name="Lipzen A."/>
            <person name="Ng V."/>
            <person name="Riley R."/>
            <person name="Sandor L."/>
            <person name="Barry K."/>
            <person name="Martinez A.T."/>
            <person name="Xiao Y."/>
            <person name="Gibbons J.G."/>
            <person name="Terashima K."/>
            <person name="Grigoriev I.V."/>
            <person name="Hibbett D.S."/>
        </authorList>
    </citation>
    <scope>NUCLEOTIDE SEQUENCE</scope>
    <source>
        <strain evidence="1">TMI1499</strain>
    </source>
</reference>
<evidence type="ECO:0000313" key="2">
    <source>
        <dbReference type="Proteomes" id="UP001163835"/>
    </source>
</evidence>
<evidence type="ECO:0000313" key="1">
    <source>
        <dbReference type="EMBL" id="KAJ3806900.1"/>
    </source>
</evidence>
<dbReference type="Proteomes" id="UP001163835">
    <property type="component" value="Unassembled WGS sequence"/>
</dbReference>
<sequence length="381" mass="41551">MPPISYRIALGISFSTLSVESCIHCTMISLNKESGTPHSFQETITPDLHSTVMRLKLHILKETKAHVIITIPSYFSEQEEQIIFDTFQDLDIFLPYPIHHAGIFRHALAAGRRYWSPRNELVLNIGDNHAGVQLCVSDSEEGIFSTKVIAGIVCDATVEGILQSIQTVLQTLKTKSLATGPDLHAFLTTHLPTNPTQNLVTELSNKLPSLAFFCFTTTTPELQAAKEAFRRITAQVPLFISSLTALRLGIETVCKNGLCILIPKNTSVPRTCSRYMVVSGDTATVNLVAGGPLHRVPLGTINITGVTVGQRVLISLEIDEHMSGKVLASEVLLSGGRGNLLGHIEIESIAGGLNRWELNRAVNADQNIELDDLVSECALPK</sequence>
<protein>
    <submittedName>
        <fullName evidence="1">Uncharacterized protein</fullName>
    </submittedName>
</protein>
<keyword evidence="2" id="KW-1185">Reference proteome</keyword>
<comment type="caution">
    <text evidence="1">The sequence shown here is derived from an EMBL/GenBank/DDBJ whole genome shotgun (WGS) entry which is preliminary data.</text>
</comment>
<proteinExistence type="predicted"/>